<accession>A0A8S5MYG3</accession>
<reference evidence="1" key="1">
    <citation type="journal article" date="2021" name="Proc. Natl. Acad. Sci. U.S.A.">
        <title>A Catalog of Tens of Thousands of Viruses from Human Metagenomes Reveals Hidden Associations with Chronic Diseases.</title>
        <authorList>
            <person name="Tisza M.J."/>
            <person name="Buck C.B."/>
        </authorList>
    </citation>
    <scope>NUCLEOTIDE SEQUENCE</scope>
    <source>
        <strain evidence="1">CtWaE18</strain>
    </source>
</reference>
<dbReference type="SUPFAM" id="SSF160719">
    <property type="entry name" value="gpW/gp25-like"/>
    <property type="match status" value="1"/>
</dbReference>
<evidence type="ECO:0000313" key="1">
    <source>
        <dbReference type="EMBL" id="DAD87074.1"/>
    </source>
</evidence>
<protein>
    <submittedName>
        <fullName evidence="1">Pvc1, Pvc9, Pvc11, Pvc12, Pvc4, Photorhabdus asymbiotica, PVC, contractile.5A</fullName>
    </submittedName>
</protein>
<dbReference type="EMBL" id="BK015013">
    <property type="protein sequence ID" value="DAD87074.1"/>
    <property type="molecule type" value="Genomic_DNA"/>
</dbReference>
<proteinExistence type="predicted"/>
<name>A0A8S5MYG3_9CAUD</name>
<sequence>MSSSTLDMWGQDIALDANGQARVAANGELVLTDGVDTGVQDIRLRMFTRLGRLFYDRQFGSLIHDWILEESTAANRAALESEVVMRVEEDPRVAVGSVRCTVTAWDAQSITALARWRFLEDNTPMSLVLQINKLTMELVVKDADPRTDSFAPCFPDD</sequence>
<organism evidence="1">
    <name type="scientific">Myoviridae sp. ctWaE18</name>
    <dbReference type="NCBI Taxonomy" id="2826662"/>
    <lineage>
        <taxon>Viruses</taxon>
        <taxon>Duplodnaviria</taxon>
        <taxon>Heunggongvirae</taxon>
        <taxon>Uroviricota</taxon>
        <taxon>Caudoviricetes</taxon>
    </lineage>
</organism>
<dbReference type="Gene3D" id="3.10.450.40">
    <property type="match status" value="1"/>
</dbReference>